<accession>A0A2S1PE56</accession>
<protein>
    <submittedName>
        <fullName evidence="1">N-glycosylase UV repair enzyme</fullName>
    </submittedName>
</protein>
<dbReference type="Proteomes" id="UP000246321">
    <property type="component" value="Segment"/>
</dbReference>
<dbReference type="Gene3D" id="1.10.440.10">
    <property type="entry name" value="T4 endonuclease V"/>
    <property type="match status" value="1"/>
</dbReference>
<name>A0A2S1PE56_9CAUD</name>
<organism evidence="1 2">
    <name type="scientific">Aeromonas phage 50AhydR13PP</name>
    <dbReference type="NCBI Taxonomy" id="2163978"/>
    <lineage>
        <taxon>Viruses</taxon>
        <taxon>Duplodnaviria</taxon>
        <taxon>Heunggongvirae</taxon>
        <taxon>Uroviricota</taxon>
        <taxon>Caudoviricetes</taxon>
        <taxon>Pantevenvirales</taxon>
        <taxon>Straboviridae</taxon>
        <taxon>Tulanevirus</taxon>
        <taxon>Tulanevirus 50ahydr13pp</taxon>
    </lineage>
</organism>
<dbReference type="Pfam" id="PF03013">
    <property type="entry name" value="Pyr_excise"/>
    <property type="match status" value="1"/>
</dbReference>
<dbReference type="InterPro" id="IPR024796">
    <property type="entry name" value="T4_endonuc_V"/>
</dbReference>
<evidence type="ECO:0000313" key="2">
    <source>
        <dbReference type="Proteomes" id="UP000246321"/>
    </source>
</evidence>
<dbReference type="KEGG" id="vg:65113207"/>
<keyword evidence="2" id="KW-1185">Reference proteome</keyword>
<dbReference type="InterPro" id="IPR004260">
    <property type="entry name" value="Pyr-dimer_DNA_glycosylase"/>
</dbReference>
<proteinExistence type="predicted"/>
<evidence type="ECO:0000313" key="1">
    <source>
        <dbReference type="EMBL" id="AWH14835.1"/>
    </source>
</evidence>
<sequence>MTRINLEHPSLLCNAHLVGEWYENPRVATMLIKKNGRTGNIPMKYTVRTNQNPGGGRGHVTFFYNKLSWLRIRYMMLIDEMKKRGYNPTDNWKPEIFEPKYAHLFRNWTPSDSDISLSRTRIAEMIPENHKMSNEQISKLSKIPEYETFINNVS</sequence>
<dbReference type="SUPFAM" id="SSF47077">
    <property type="entry name" value="T4 endonuclease V"/>
    <property type="match status" value="1"/>
</dbReference>
<dbReference type="GeneID" id="65113207"/>
<dbReference type="EMBL" id="MH179476">
    <property type="protein sequence ID" value="AWH14835.1"/>
    <property type="molecule type" value="Genomic_DNA"/>
</dbReference>
<dbReference type="RefSeq" id="YP_010095571.1">
    <property type="nucleotide sequence ID" value="NC_055746.1"/>
</dbReference>
<reference evidence="1 2" key="1">
    <citation type="submission" date="2018-04" db="EMBL/GenBank/DDBJ databases">
        <title>Complete genome sequences of new Aeromonas and Pseudomonas phages promising in phage therapy dedicated to aquaculture.</title>
        <authorList>
            <person name="Kolsut J."/>
            <person name="Wojcik E."/>
            <person name="Wojtasik A."/>
            <person name="Dastych J."/>
        </authorList>
    </citation>
    <scope>NUCLEOTIDE SEQUENCE [LARGE SCALE GENOMIC DNA]</scope>
</reference>